<name>A0ABQ2KCY4_9MICO</name>
<protein>
    <recommendedName>
        <fullName evidence="4">Flagellar protein FlgN</fullName>
    </recommendedName>
</protein>
<dbReference type="RefSeq" id="WP_188715676.1">
    <property type="nucleotide sequence ID" value="NZ_BAABBD010000001.1"/>
</dbReference>
<dbReference type="Proteomes" id="UP000626982">
    <property type="component" value="Unassembled WGS sequence"/>
</dbReference>
<dbReference type="EMBL" id="BMLM01000001">
    <property type="protein sequence ID" value="GGN78718.1"/>
    <property type="molecule type" value="Genomic_DNA"/>
</dbReference>
<sequence length="105" mass="11925">MAYDDIDIPLRSMESLASALKDIVAEFDDASRRSEDLEDAIGRPLGRSGLRDEAKRFEEAWDDKRDTLKAKLERLHERVEDTKNAWEELDVELSTATEAQDGNDG</sequence>
<reference evidence="3" key="1">
    <citation type="journal article" date="2019" name="Int. J. Syst. Evol. Microbiol.">
        <title>The Global Catalogue of Microorganisms (GCM) 10K type strain sequencing project: providing services to taxonomists for standard genome sequencing and annotation.</title>
        <authorList>
            <consortium name="The Broad Institute Genomics Platform"/>
            <consortium name="The Broad Institute Genome Sequencing Center for Infectious Disease"/>
            <person name="Wu L."/>
            <person name="Ma J."/>
        </authorList>
    </citation>
    <scope>NUCLEOTIDE SEQUENCE [LARGE SCALE GENOMIC DNA]</scope>
    <source>
        <strain evidence="3">CGMCC 1.6960</strain>
    </source>
</reference>
<comment type="caution">
    <text evidence="2">The sequence shown here is derived from an EMBL/GenBank/DDBJ whole genome shotgun (WGS) entry which is preliminary data.</text>
</comment>
<accession>A0ABQ2KCY4</accession>
<evidence type="ECO:0000313" key="2">
    <source>
        <dbReference type="EMBL" id="GGN78718.1"/>
    </source>
</evidence>
<evidence type="ECO:0008006" key="4">
    <source>
        <dbReference type="Google" id="ProtNLM"/>
    </source>
</evidence>
<evidence type="ECO:0000313" key="3">
    <source>
        <dbReference type="Proteomes" id="UP000626982"/>
    </source>
</evidence>
<organism evidence="2 3">
    <name type="scientific">Agrococcus terreus</name>
    <dbReference type="NCBI Taxonomy" id="574649"/>
    <lineage>
        <taxon>Bacteria</taxon>
        <taxon>Bacillati</taxon>
        <taxon>Actinomycetota</taxon>
        <taxon>Actinomycetes</taxon>
        <taxon>Micrococcales</taxon>
        <taxon>Microbacteriaceae</taxon>
        <taxon>Agrococcus</taxon>
    </lineage>
</organism>
<feature type="coiled-coil region" evidence="1">
    <location>
        <begin position="20"/>
        <end position="92"/>
    </location>
</feature>
<keyword evidence="1" id="KW-0175">Coiled coil</keyword>
<keyword evidence="3" id="KW-1185">Reference proteome</keyword>
<proteinExistence type="predicted"/>
<gene>
    <name evidence="2" type="ORF">GCM10010968_04800</name>
</gene>
<evidence type="ECO:0000256" key="1">
    <source>
        <dbReference type="SAM" id="Coils"/>
    </source>
</evidence>